<comment type="caution">
    <text evidence="1">The sequence shown here is derived from an EMBL/GenBank/DDBJ whole genome shotgun (WGS) entry which is preliminary data.</text>
</comment>
<dbReference type="eggNOG" id="COG1878">
    <property type="taxonomic scope" value="Bacteria"/>
</dbReference>
<dbReference type="GO" id="GO:0019441">
    <property type="term" value="P:L-tryptophan catabolic process to kynurenine"/>
    <property type="evidence" value="ECO:0007669"/>
    <property type="project" value="InterPro"/>
</dbReference>
<dbReference type="EMBL" id="AJAK01000015">
    <property type="protein sequence ID" value="EOH77358.1"/>
    <property type="molecule type" value="Genomic_DNA"/>
</dbReference>
<dbReference type="Pfam" id="PF04199">
    <property type="entry name" value="Cyclase"/>
    <property type="match status" value="1"/>
</dbReference>
<dbReference type="InterPro" id="IPR007325">
    <property type="entry name" value="KFase/CYL"/>
</dbReference>
<reference evidence="2 4" key="2">
    <citation type="submission" date="2013-03" db="EMBL/GenBank/DDBJ databases">
        <title>The Genome Sequence of Enterococcus malodoratus ATCC_43197 (PacBio/Illumina hybrid assembly).</title>
        <authorList>
            <consortium name="The Broad Institute Genomics Platform"/>
            <consortium name="The Broad Institute Genome Sequencing Center for Infectious Disease"/>
            <person name="Earl A."/>
            <person name="Russ C."/>
            <person name="Gilmore M."/>
            <person name="Surin D."/>
            <person name="Walker B."/>
            <person name="Young S."/>
            <person name="Zeng Q."/>
            <person name="Gargeya S."/>
            <person name="Fitzgerald M."/>
            <person name="Haas B."/>
            <person name="Abouelleil A."/>
            <person name="Allen A.W."/>
            <person name="Alvarado L."/>
            <person name="Arachchi H.M."/>
            <person name="Berlin A.M."/>
            <person name="Chapman S.B."/>
            <person name="Gainer-Dewar J."/>
            <person name="Goldberg J."/>
            <person name="Griggs A."/>
            <person name="Gujja S."/>
            <person name="Hansen M."/>
            <person name="Howarth C."/>
            <person name="Imamovic A."/>
            <person name="Ireland A."/>
            <person name="Larimer J."/>
            <person name="McCowan C."/>
            <person name="Murphy C."/>
            <person name="Pearson M."/>
            <person name="Poon T.W."/>
            <person name="Priest M."/>
            <person name="Roberts A."/>
            <person name="Saif S."/>
            <person name="Shea T."/>
            <person name="Sisk P."/>
            <person name="Sykes S."/>
            <person name="Wortman J."/>
            <person name="Nusbaum C."/>
            <person name="Birren B."/>
        </authorList>
    </citation>
    <scope>NUCLEOTIDE SEQUENCE [LARGE SCALE GENOMIC DNA]</scope>
    <source>
        <strain evidence="2 4">ATCC 43197</strain>
    </source>
</reference>
<dbReference type="PANTHER" id="PTHR43564:SF2">
    <property type="entry name" value="BLR6059 PROTEIN"/>
    <property type="match status" value="1"/>
</dbReference>
<evidence type="ECO:0000313" key="4">
    <source>
        <dbReference type="Proteomes" id="UP000014148"/>
    </source>
</evidence>
<dbReference type="Gene3D" id="3.50.30.50">
    <property type="entry name" value="Putative cyclase"/>
    <property type="match status" value="1"/>
</dbReference>
<dbReference type="SUPFAM" id="SSF102198">
    <property type="entry name" value="Putative cyclase"/>
    <property type="match status" value="1"/>
</dbReference>
<reference evidence="1 3" key="1">
    <citation type="submission" date="2013-02" db="EMBL/GenBank/DDBJ databases">
        <title>The Genome Sequence of Enterococcus malodoratus ATCC_43197.</title>
        <authorList>
            <consortium name="The Broad Institute Genome Sequencing Platform"/>
            <consortium name="The Broad Institute Genome Sequencing Center for Infectious Disease"/>
            <person name="Earl A.M."/>
            <person name="Gilmore M.S."/>
            <person name="Lebreton F."/>
            <person name="Walker B."/>
            <person name="Young S.K."/>
            <person name="Zeng Q."/>
            <person name="Gargeya S."/>
            <person name="Fitzgerald M."/>
            <person name="Haas B."/>
            <person name="Abouelleil A."/>
            <person name="Alvarado L."/>
            <person name="Arachchi H.M."/>
            <person name="Berlin A.M."/>
            <person name="Chapman S.B."/>
            <person name="Dewar J."/>
            <person name="Goldberg J."/>
            <person name="Griggs A."/>
            <person name="Gujja S."/>
            <person name="Hansen M."/>
            <person name="Howarth C."/>
            <person name="Imamovic A."/>
            <person name="Larimer J."/>
            <person name="McCowan C."/>
            <person name="Murphy C."/>
            <person name="Neiman D."/>
            <person name="Pearson M."/>
            <person name="Priest M."/>
            <person name="Roberts A."/>
            <person name="Saif S."/>
            <person name="Shea T."/>
            <person name="Sisk P."/>
            <person name="Sykes S."/>
            <person name="Wortman J."/>
            <person name="Nusbaum C."/>
            <person name="Birren B."/>
        </authorList>
    </citation>
    <scope>NUCLEOTIDE SEQUENCE [LARGE SCALE GENOMIC DNA]</scope>
    <source>
        <strain evidence="1 3">ATCC 43197</strain>
    </source>
</reference>
<evidence type="ECO:0000313" key="3">
    <source>
        <dbReference type="Proteomes" id="UP000013783"/>
    </source>
</evidence>
<dbReference type="InterPro" id="IPR037175">
    <property type="entry name" value="KFase_sf"/>
</dbReference>
<keyword evidence="4" id="KW-1185">Reference proteome</keyword>
<dbReference type="OrthoDB" id="9796085at2"/>
<organism evidence="1 3">
    <name type="scientific">Enterococcus malodoratus ATCC 43197</name>
    <dbReference type="NCBI Taxonomy" id="1158601"/>
    <lineage>
        <taxon>Bacteria</taxon>
        <taxon>Bacillati</taxon>
        <taxon>Bacillota</taxon>
        <taxon>Bacilli</taxon>
        <taxon>Lactobacillales</taxon>
        <taxon>Enterococcaceae</taxon>
        <taxon>Enterococcus</taxon>
    </lineage>
</organism>
<dbReference type="PATRIC" id="fig|1158601.3.peg.1965"/>
<sequence>MSEITNSIAFLKKQKWIDLSHSIYGGIPYFQSFQPMQEKTLVTVKKDGFFAKEYQLVTQYGTHIDAPVHFVEERASVDQLPINDFLLPLIVINKERAVEENPDYCLTVEDIRTFEAEHGKIPADSFVAFASGWSKRWQDPEAFYNVDQTGQAHTPGWSLEALKFLHEERKVTAVGHETLDTDSAVDCTKNAGLIGELYWLQQDKFQVEVLNRLTELPPIGGAISIGVPKVKDAPGFNVRAIAIVPAE</sequence>
<dbReference type="RefSeq" id="WP_010740830.1">
    <property type="nucleotide sequence ID" value="NZ_KB946250.1"/>
</dbReference>
<dbReference type="Proteomes" id="UP000013783">
    <property type="component" value="Unassembled WGS sequence"/>
</dbReference>
<evidence type="ECO:0000313" key="1">
    <source>
        <dbReference type="EMBL" id="EOH77358.1"/>
    </source>
</evidence>
<dbReference type="PANTHER" id="PTHR43564">
    <property type="entry name" value="KYNURENINE FORMAMIDASE-LIKE PROTEIN"/>
    <property type="match status" value="1"/>
</dbReference>
<proteinExistence type="predicted"/>
<name>R2P297_9ENTE</name>
<protein>
    <recommendedName>
        <fullName evidence="5">Cyclase</fullName>
    </recommendedName>
</protein>
<dbReference type="STRING" id="71451.RV07_GL004397"/>
<accession>R2P297</accession>
<dbReference type="AlphaFoldDB" id="R2P297"/>
<evidence type="ECO:0000313" key="2">
    <source>
        <dbReference type="EMBL" id="EOT64228.1"/>
    </source>
</evidence>
<dbReference type="EMBL" id="ASWA01000004">
    <property type="protein sequence ID" value="EOT64228.1"/>
    <property type="molecule type" value="Genomic_DNA"/>
</dbReference>
<dbReference type="GO" id="GO:0004061">
    <property type="term" value="F:arylformamidase activity"/>
    <property type="evidence" value="ECO:0007669"/>
    <property type="project" value="InterPro"/>
</dbReference>
<gene>
    <name evidence="2" type="ORF">I585_03425</name>
    <name evidence="1" type="ORF">UAI_01995</name>
</gene>
<dbReference type="Proteomes" id="UP000014148">
    <property type="component" value="Unassembled WGS sequence"/>
</dbReference>
<evidence type="ECO:0008006" key="5">
    <source>
        <dbReference type="Google" id="ProtNLM"/>
    </source>
</evidence>